<keyword evidence="2" id="KW-1185">Reference proteome</keyword>
<name>A0A402B2P2_9CHLR</name>
<sequence>MPLLQFTYDQAQARGCHVAPCTPHDNHMSQGRVVRELEQPQGRAATLGDVPLFAGISIRVR</sequence>
<dbReference type="EMBL" id="BIFT01000001">
    <property type="protein sequence ID" value="GCE25630.1"/>
    <property type="molecule type" value="Genomic_DNA"/>
</dbReference>
<gene>
    <name evidence="1" type="ORF">KDA_11140</name>
</gene>
<evidence type="ECO:0000313" key="2">
    <source>
        <dbReference type="Proteomes" id="UP000287171"/>
    </source>
</evidence>
<proteinExistence type="predicted"/>
<reference evidence="2" key="1">
    <citation type="submission" date="2018-12" db="EMBL/GenBank/DDBJ databases">
        <title>Tengunoibacter tsumagoiensis gen. nov., sp. nov., Dictyobacter kobayashii sp. nov., D. alpinus sp. nov., and D. joshuensis sp. nov. and description of Dictyobacteraceae fam. nov. within the order Ktedonobacterales isolated from Tengu-no-mugimeshi.</title>
        <authorList>
            <person name="Wang C.M."/>
            <person name="Zheng Y."/>
            <person name="Sakai Y."/>
            <person name="Toyoda A."/>
            <person name="Minakuchi Y."/>
            <person name="Abe K."/>
            <person name="Yokota A."/>
            <person name="Yabe S."/>
        </authorList>
    </citation>
    <scope>NUCLEOTIDE SEQUENCE [LARGE SCALE GENOMIC DNA]</scope>
    <source>
        <strain evidence="2">Uno16</strain>
    </source>
</reference>
<dbReference type="AlphaFoldDB" id="A0A402B2P2"/>
<dbReference type="Proteomes" id="UP000287171">
    <property type="component" value="Unassembled WGS sequence"/>
</dbReference>
<protein>
    <submittedName>
        <fullName evidence="1">Uncharacterized protein</fullName>
    </submittedName>
</protein>
<accession>A0A402B2P2</accession>
<comment type="caution">
    <text evidence="1">The sequence shown here is derived from an EMBL/GenBank/DDBJ whole genome shotgun (WGS) entry which is preliminary data.</text>
</comment>
<organism evidence="1 2">
    <name type="scientific">Dictyobacter alpinus</name>
    <dbReference type="NCBI Taxonomy" id="2014873"/>
    <lineage>
        <taxon>Bacteria</taxon>
        <taxon>Bacillati</taxon>
        <taxon>Chloroflexota</taxon>
        <taxon>Ktedonobacteria</taxon>
        <taxon>Ktedonobacterales</taxon>
        <taxon>Dictyobacteraceae</taxon>
        <taxon>Dictyobacter</taxon>
    </lineage>
</organism>
<evidence type="ECO:0000313" key="1">
    <source>
        <dbReference type="EMBL" id="GCE25630.1"/>
    </source>
</evidence>